<protein>
    <submittedName>
        <fullName evidence="5">GntR family transcriptional regulator</fullName>
    </submittedName>
</protein>
<accession>A0A290Z3S3</accession>
<evidence type="ECO:0000256" key="2">
    <source>
        <dbReference type="ARBA" id="ARBA00023125"/>
    </source>
</evidence>
<dbReference type="CDD" id="cd07377">
    <property type="entry name" value="WHTH_GntR"/>
    <property type="match status" value="1"/>
</dbReference>
<evidence type="ECO:0000256" key="3">
    <source>
        <dbReference type="ARBA" id="ARBA00023163"/>
    </source>
</evidence>
<evidence type="ECO:0000313" key="5">
    <source>
        <dbReference type="EMBL" id="ATE53619.1"/>
    </source>
</evidence>
<keyword evidence="1" id="KW-0805">Transcription regulation</keyword>
<dbReference type="InterPro" id="IPR028978">
    <property type="entry name" value="Chorismate_lyase_/UTRA_dom_sf"/>
</dbReference>
<dbReference type="GO" id="GO:0003677">
    <property type="term" value="F:DNA binding"/>
    <property type="evidence" value="ECO:0007669"/>
    <property type="project" value="UniProtKB-KW"/>
</dbReference>
<proteinExistence type="predicted"/>
<evidence type="ECO:0000313" key="6">
    <source>
        <dbReference type="Proteomes" id="UP000218505"/>
    </source>
</evidence>
<reference evidence="5" key="1">
    <citation type="submission" date="2017-09" db="EMBL/GenBank/DDBJ databases">
        <title>Complete Genome Sequence of ansamitocin-producing Bacterium Actinosynnema pretiosum X47.</title>
        <authorList>
            <person name="Cao G."/>
            <person name="Zong G."/>
            <person name="Zhong C."/>
            <person name="Fu J."/>
        </authorList>
    </citation>
    <scope>NUCLEOTIDE SEQUENCE [LARGE SCALE GENOMIC DNA]</scope>
    <source>
        <strain evidence="5">X47</strain>
    </source>
</reference>
<dbReference type="InterPro" id="IPR011663">
    <property type="entry name" value="UTRA"/>
</dbReference>
<dbReference type="AlphaFoldDB" id="A0A290Z3S3"/>
<dbReference type="InterPro" id="IPR036390">
    <property type="entry name" value="WH_DNA-bd_sf"/>
</dbReference>
<dbReference type="Proteomes" id="UP000218505">
    <property type="component" value="Chromosome"/>
</dbReference>
<dbReference type="KEGG" id="apre:CNX65_10220"/>
<dbReference type="InterPro" id="IPR000524">
    <property type="entry name" value="Tscrpt_reg_HTH_GntR"/>
</dbReference>
<keyword evidence="3" id="KW-0804">Transcription</keyword>
<dbReference type="PANTHER" id="PTHR44846">
    <property type="entry name" value="MANNOSYL-D-GLYCERATE TRANSPORT/METABOLISM SYSTEM REPRESSOR MNGR-RELATED"/>
    <property type="match status" value="1"/>
</dbReference>
<keyword evidence="6" id="KW-1185">Reference proteome</keyword>
<dbReference type="SUPFAM" id="SSF46785">
    <property type="entry name" value="Winged helix' DNA-binding domain"/>
    <property type="match status" value="1"/>
</dbReference>
<dbReference type="SMART" id="SM00866">
    <property type="entry name" value="UTRA"/>
    <property type="match status" value="1"/>
</dbReference>
<evidence type="ECO:0000259" key="4">
    <source>
        <dbReference type="PROSITE" id="PS50949"/>
    </source>
</evidence>
<dbReference type="PROSITE" id="PS50949">
    <property type="entry name" value="HTH_GNTR"/>
    <property type="match status" value="1"/>
</dbReference>
<gene>
    <name evidence="5" type="ORF">CNX65_10220</name>
</gene>
<name>A0A290Z3S3_9PSEU</name>
<dbReference type="SUPFAM" id="SSF64288">
    <property type="entry name" value="Chorismate lyase-like"/>
    <property type="match status" value="1"/>
</dbReference>
<keyword evidence="2" id="KW-0238">DNA-binding</keyword>
<dbReference type="Gene3D" id="1.10.10.10">
    <property type="entry name" value="Winged helix-like DNA-binding domain superfamily/Winged helix DNA-binding domain"/>
    <property type="match status" value="1"/>
</dbReference>
<feature type="domain" description="HTH gntR-type" evidence="4">
    <location>
        <begin position="8"/>
        <end position="76"/>
    </location>
</feature>
<dbReference type="SMART" id="SM00345">
    <property type="entry name" value="HTH_GNTR"/>
    <property type="match status" value="1"/>
</dbReference>
<dbReference type="Pfam" id="PF00392">
    <property type="entry name" value="GntR"/>
    <property type="match status" value="1"/>
</dbReference>
<sequence>MPRRADSRPLHQQVAAALRAQIMSGDLAPGARLPSTSQLVETFGAANPTIQKAQAQLKDEGYLRSQPGKGVYVREREPFVVEAGNYFAPSPRGYAYQLLDVAEVVPPADVATALGLTEGERAVLRQRLMTRDGEPVELSYSYYPAHLAAGTPLAGRGKIRGGAPQVLAELGCPQREFADRLSARQPTTEEVELLDLPAEVPVIRQFRTIRTYGDRPVEVTVMVKGGHLYELLYRVEVSEG</sequence>
<dbReference type="PANTHER" id="PTHR44846:SF17">
    <property type="entry name" value="GNTR-FAMILY TRANSCRIPTIONAL REGULATOR"/>
    <property type="match status" value="1"/>
</dbReference>
<dbReference type="InterPro" id="IPR036388">
    <property type="entry name" value="WH-like_DNA-bd_sf"/>
</dbReference>
<dbReference type="GO" id="GO:0003700">
    <property type="term" value="F:DNA-binding transcription factor activity"/>
    <property type="evidence" value="ECO:0007669"/>
    <property type="project" value="InterPro"/>
</dbReference>
<dbReference type="Pfam" id="PF07702">
    <property type="entry name" value="UTRA"/>
    <property type="match status" value="1"/>
</dbReference>
<evidence type="ECO:0000256" key="1">
    <source>
        <dbReference type="ARBA" id="ARBA00023015"/>
    </source>
</evidence>
<dbReference type="Gene3D" id="3.40.1410.10">
    <property type="entry name" value="Chorismate lyase-like"/>
    <property type="match status" value="1"/>
</dbReference>
<dbReference type="EMBL" id="CP023445">
    <property type="protein sequence ID" value="ATE53619.1"/>
    <property type="molecule type" value="Genomic_DNA"/>
</dbReference>
<organism evidence="5 6">
    <name type="scientific">Actinosynnema pretiosum</name>
    <dbReference type="NCBI Taxonomy" id="42197"/>
    <lineage>
        <taxon>Bacteria</taxon>
        <taxon>Bacillati</taxon>
        <taxon>Actinomycetota</taxon>
        <taxon>Actinomycetes</taxon>
        <taxon>Pseudonocardiales</taxon>
        <taxon>Pseudonocardiaceae</taxon>
        <taxon>Actinosynnema</taxon>
    </lineage>
</organism>
<dbReference type="GO" id="GO:0045892">
    <property type="term" value="P:negative regulation of DNA-templated transcription"/>
    <property type="evidence" value="ECO:0007669"/>
    <property type="project" value="TreeGrafter"/>
</dbReference>
<dbReference type="RefSeq" id="WP_096492557.1">
    <property type="nucleotide sequence ID" value="NZ_CP023445.1"/>
</dbReference>
<dbReference type="InterPro" id="IPR050679">
    <property type="entry name" value="Bact_HTH_transcr_reg"/>
</dbReference>